<dbReference type="OrthoDB" id="9777090at2"/>
<organism evidence="4 5">
    <name type="scientific">Flavobacterium gillisiae</name>
    <dbReference type="NCBI Taxonomy" id="150146"/>
    <lineage>
        <taxon>Bacteria</taxon>
        <taxon>Pseudomonadati</taxon>
        <taxon>Bacteroidota</taxon>
        <taxon>Flavobacteriia</taxon>
        <taxon>Flavobacteriales</taxon>
        <taxon>Flavobacteriaceae</taxon>
        <taxon>Flavobacterium</taxon>
    </lineage>
</organism>
<reference evidence="5" key="1">
    <citation type="submission" date="2016-10" db="EMBL/GenBank/DDBJ databases">
        <authorList>
            <person name="Varghese N."/>
            <person name="Submissions S."/>
        </authorList>
    </citation>
    <scope>NUCLEOTIDE SEQUENCE [LARGE SCALE GENOMIC DNA]</scope>
    <source>
        <strain evidence="5">DSM 22376</strain>
    </source>
</reference>
<dbReference type="PANTHER" id="PTHR43037">
    <property type="entry name" value="UNNAMED PRODUCT-RELATED"/>
    <property type="match status" value="1"/>
</dbReference>
<dbReference type="InterPro" id="IPR002925">
    <property type="entry name" value="Dienelactn_hydro"/>
</dbReference>
<evidence type="ECO:0000256" key="1">
    <source>
        <dbReference type="ARBA" id="ARBA00022729"/>
    </source>
</evidence>
<dbReference type="PROSITE" id="PS51257">
    <property type="entry name" value="PROKAR_LIPOPROTEIN"/>
    <property type="match status" value="1"/>
</dbReference>
<name>A0A1H4CS48_9FLAO</name>
<dbReference type="Proteomes" id="UP000198951">
    <property type="component" value="Unassembled WGS sequence"/>
</dbReference>
<dbReference type="InterPro" id="IPR050955">
    <property type="entry name" value="Plant_Biomass_Hydrol_Est"/>
</dbReference>
<accession>A0A1H4CS48</accession>
<gene>
    <name evidence="4" type="ORF">SAMN05443667_106185</name>
</gene>
<evidence type="ECO:0000259" key="3">
    <source>
        <dbReference type="Pfam" id="PF01738"/>
    </source>
</evidence>
<dbReference type="GO" id="GO:0016787">
    <property type="term" value="F:hydrolase activity"/>
    <property type="evidence" value="ECO:0007669"/>
    <property type="project" value="UniProtKB-KW"/>
</dbReference>
<dbReference type="EMBL" id="FNRD01000006">
    <property type="protein sequence ID" value="SEA63181.1"/>
    <property type="molecule type" value="Genomic_DNA"/>
</dbReference>
<keyword evidence="2 4" id="KW-0378">Hydrolase</keyword>
<keyword evidence="1" id="KW-0732">Signal</keyword>
<dbReference type="Pfam" id="PF01738">
    <property type="entry name" value="DLH"/>
    <property type="match status" value="1"/>
</dbReference>
<dbReference type="RefSeq" id="WP_091089115.1">
    <property type="nucleotide sequence ID" value="NZ_FNRD01000006.1"/>
</dbReference>
<dbReference type="InterPro" id="IPR029058">
    <property type="entry name" value="AB_hydrolase_fold"/>
</dbReference>
<dbReference type="Gene3D" id="3.40.50.1820">
    <property type="entry name" value="alpha/beta hydrolase"/>
    <property type="match status" value="1"/>
</dbReference>
<dbReference type="PANTHER" id="PTHR43037:SF5">
    <property type="entry name" value="FERULOYL ESTERASE"/>
    <property type="match status" value="1"/>
</dbReference>
<sequence length="263" mass="28874">MRLQKTTLVYFICLIFIYGCSNGGSEESAKVPRTYQDVEKDFDAINFKTGINDISLSNFRGGKWDFRVIMPNVNLTNNPRPLIITLHGAAGGSPDAHKQTACYVETAYAGLNAIIISPNGYVNLWSEAVNQEQVLALVDLATKYLPVDKNKIVIEGYSNGGNGAWFFAETQPQIFSAAIPSASYYNTTNNGIGRLIKIPVYAIHGEKDALFPVVDVKRWVDATNASGSKVTLVIAPGLTHPEPCSYVNYMKGAAEWLVNDVWK</sequence>
<protein>
    <submittedName>
        <fullName evidence="4">Dienelactone hydrolase family protein</fullName>
    </submittedName>
</protein>
<proteinExistence type="predicted"/>
<evidence type="ECO:0000313" key="5">
    <source>
        <dbReference type="Proteomes" id="UP000198951"/>
    </source>
</evidence>
<dbReference type="SUPFAM" id="SSF53474">
    <property type="entry name" value="alpha/beta-Hydrolases"/>
    <property type="match status" value="1"/>
</dbReference>
<keyword evidence="5" id="KW-1185">Reference proteome</keyword>
<evidence type="ECO:0000313" key="4">
    <source>
        <dbReference type="EMBL" id="SEA63181.1"/>
    </source>
</evidence>
<dbReference type="AlphaFoldDB" id="A0A1H4CS48"/>
<feature type="domain" description="Dienelactone hydrolase" evidence="3">
    <location>
        <begin position="136"/>
        <end position="240"/>
    </location>
</feature>
<evidence type="ECO:0000256" key="2">
    <source>
        <dbReference type="ARBA" id="ARBA00022801"/>
    </source>
</evidence>